<evidence type="ECO:0000259" key="13">
    <source>
        <dbReference type="PROSITE" id="PS51194"/>
    </source>
</evidence>
<dbReference type="Gene3D" id="3.40.50.300">
    <property type="entry name" value="P-loop containing nucleotide triphosphate hydrolases"/>
    <property type="match status" value="2"/>
</dbReference>
<feature type="compositionally biased region" description="Polar residues" evidence="11">
    <location>
        <begin position="1320"/>
        <end position="1339"/>
    </location>
</feature>
<feature type="region of interest" description="Disordered" evidence="11">
    <location>
        <begin position="218"/>
        <end position="306"/>
    </location>
</feature>
<reference evidence="14 15" key="1">
    <citation type="submission" date="2016-03" db="EMBL/GenBank/DDBJ databases">
        <authorList>
            <person name="Ploux O."/>
        </authorList>
    </citation>
    <scope>NUCLEOTIDE SEQUENCE [LARGE SCALE GENOMIC DNA]</scope>
    <source>
        <strain evidence="14 15">UAMH 11012</strain>
    </source>
</reference>
<dbReference type="SMART" id="SM00490">
    <property type="entry name" value="HELICc"/>
    <property type="match status" value="1"/>
</dbReference>
<dbReference type="Pfam" id="PF02889">
    <property type="entry name" value="Sec63"/>
    <property type="match status" value="1"/>
</dbReference>
<dbReference type="OrthoDB" id="5575at2759"/>
<keyword evidence="4 14" id="KW-0347">Helicase</keyword>
<accession>A0A1L7WWH2</accession>
<dbReference type="Gene3D" id="1.10.3380.10">
    <property type="entry name" value="Sec63 N-terminal domain-like domain"/>
    <property type="match status" value="1"/>
</dbReference>
<protein>
    <recommendedName>
        <fullName evidence="9">DNA 3'-5' helicase</fullName>
        <ecNumber evidence="9">5.6.2.4</ecNumber>
    </recommendedName>
</protein>
<dbReference type="FunFam" id="1.10.10.10:FF:000012">
    <property type="entry name" value="U5 small nuclear ribonucleoprotein helicase"/>
    <property type="match status" value="1"/>
</dbReference>
<feature type="region of interest" description="Disordered" evidence="11">
    <location>
        <begin position="18"/>
        <end position="37"/>
    </location>
</feature>
<dbReference type="PANTHER" id="PTHR47835:SF3">
    <property type="entry name" value="HELICASE FOR MEIOSIS 1"/>
    <property type="match status" value="1"/>
</dbReference>
<dbReference type="SMART" id="SM00487">
    <property type="entry name" value="DEXDc"/>
    <property type="match status" value="1"/>
</dbReference>
<feature type="compositionally biased region" description="Basic and acidic residues" evidence="11">
    <location>
        <begin position="1223"/>
        <end position="1241"/>
    </location>
</feature>
<feature type="compositionally biased region" description="Low complexity" evidence="11">
    <location>
        <begin position="1143"/>
        <end position="1157"/>
    </location>
</feature>
<dbReference type="SUPFAM" id="SSF158702">
    <property type="entry name" value="Sec63 N-terminal domain-like"/>
    <property type="match status" value="1"/>
</dbReference>
<sequence length="1590" mass="177405">MDRHPDRHVQRLIDDAAAEHSRAGSSGTMSFPGHDNDPISGLEFRSALQNCQARFNDTMDFSAESQDWASGLGIRPVMQPPSMYSGFGRSSYEANPQPTSSFGASPGLSRLSFAPRNTSTQKSYNQVEAQPRTLSNADNHFRFTQNLRQGMPLTQAQPRPHITQSAEPIDQLVNSMLMQEPLPQARPHFAAALQTDYGRQPEPANFFQGLHTSRLGQLQPQRQQVTPPFNLSGFVYSPTGRHESESSSPIAGQGSSPSARASLRRASNNMPPSSTQARGQRQDVQDPLPETPRRQATFPKKHTPQTLALGHAPPMAHGVQLVSPHDLPDRFRHVFPYELFNAVQSKCFDSIYKSNDNIVVSAPTGSGKTVLLELAICKLVGGHQSGQFKLVYMAPTKSLCSERLRDWEKKFSHLNLLCAELTGDTNQAEMARVRNASIIVTTPEKWDSITRKWDDHVKLVQMVKLFLIDEVHILKDTRGATLEAVVSRMKSMGSDLRFVALSATVPNSHDIALWLGRDHTNQHLPAHRETFGEDYRPVKLMKWVHGFDGMMNDFAFEKILDGKLPGLIHHYNQKKPIMVFCFTRKSCESTAGLLAENWGRQRVIDRPWPAPAQRTAVGSKELQQLVTSGVAFHHAGLDPEDRHAIERAFLKGDISVICCTSTLAVGVNLPCHLVILKGTVGFQDGKLCEYSDLEVMQMLGRAGRPQFDDKAVAVIMTRSDQVERYKKMISGQNILESTLHLNLIEHLNSEISLGIVNNLHKAKRWIYGTFLSVRMRQNPAHYKIAGVADGGNVDDRLAQVCERDIKLLQEHNLVTDEESFQCTPYGKAMTRYMVQFQTMKLLLDIPEQAKMEQILHAICQAMEFKDLRMKPAERPFLREFNKSPFIKFPVKEAVTTTAHKVSLMIQVQLGGVNLPTNKEFTLVKRQFGTDKSIIFDRIQRLIRCVIDCKAFDGDGVSTRHALDLARSLSAEYWENSNLQLRQIPQVGPAAHRKLIQSDIKTVEQLAGLDTASIERAMSKNPPYGKKTKDLLASFPRLNLTAEITGRANSKHGHNPKVIVVAHLSYSNDKVPVWNGRRPSLTFMVETSDGKLAYIWRGSIARLENGYDLDFPVTSSRPEETITIRLACEEVVGTTKSFTLHHNTPASAFPTPSPSTGTKAGSTDDTNKVHNEVDDFGDDDLGDEDMLAALKGVEATELPGSDDFADIDDIEAKTTKPKKKTKPAKRESTMKGSVKESMHNDPDDTNETEVLESVQMANGKWTCNHVCRDGAPCKNGKPCKHRCCKEGLDKPRKLKKPSTKSQTNTDAKPSGKKKKTKKSSQDLSQVKFNPENFNSPQASDTELVDLVRVPSPVGYEKVAPREYRKLHDLHTKVQSDKSIRLPKNKKPQFSHSTGEQPKLPYLQKDDEPEESFDTPDSDDLQDFDMPTGAGNLHGDMDMFTETFFQETPENDVDEDALHSSYQDESMNSLEQGMMELTDPSLTFALPAAPTGAGASFSNGVFDFEAYENINDIHESFLGQGHPKEEPFSSQASHNPSKRPLSASGEESEAKYRRLTKDDEPATGTQQSQFPDWVKDADPALIDQLKDYVDFV</sequence>
<dbReference type="Pfam" id="PF00271">
    <property type="entry name" value="Helicase_C"/>
    <property type="match status" value="1"/>
</dbReference>
<dbReference type="GO" id="GO:0003676">
    <property type="term" value="F:nucleic acid binding"/>
    <property type="evidence" value="ECO:0007669"/>
    <property type="project" value="InterPro"/>
</dbReference>
<feature type="compositionally biased region" description="Low complexity" evidence="11">
    <location>
        <begin position="255"/>
        <end position="267"/>
    </location>
</feature>
<feature type="compositionally biased region" description="Basic and acidic residues" evidence="11">
    <location>
        <begin position="1546"/>
        <end position="1558"/>
    </location>
</feature>
<feature type="compositionally biased region" description="Polar residues" evidence="11">
    <location>
        <begin position="268"/>
        <end position="279"/>
    </location>
</feature>
<gene>
    <name evidence="14" type="ORF">PAC_07017</name>
</gene>
<evidence type="ECO:0000313" key="15">
    <source>
        <dbReference type="Proteomes" id="UP000184330"/>
    </source>
</evidence>
<evidence type="ECO:0000256" key="2">
    <source>
        <dbReference type="ARBA" id="ARBA00022741"/>
    </source>
</evidence>
<feature type="compositionally biased region" description="Basic and acidic residues" evidence="11">
    <location>
        <begin position="1357"/>
        <end position="1378"/>
    </location>
</feature>
<dbReference type="InterPro" id="IPR011545">
    <property type="entry name" value="DEAD/DEAH_box_helicase_dom"/>
</dbReference>
<feature type="region of interest" description="Disordered" evidence="11">
    <location>
        <begin position="1140"/>
        <end position="1180"/>
    </location>
</feature>
<evidence type="ECO:0000256" key="3">
    <source>
        <dbReference type="ARBA" id="ARBA00022801"/>
    </source>
</evidence>
<evidence type="ECO:0000256" key="7">
    <source>
        <dbReference type="ARBA" id="ARBA00023254"/>
    </source>
</evidence>
<evidence type="ECO:0000256" key="4">
    <source>
        <dbReference type="ARBA" id="ARBA00022806"/>
    </source>
</evidence>
<dbReference type="GO" id="GO:0005524">
    <property type="term" value="F:ATP binding"/>
    <property type="evidence" value="ECO:0007669"/>
    <property type="project" value="UniProtKB-KW"/>
</dbReference>
<keyword evidence="5" id="KW-0067">ATP-binding</keyword>
<keyword evidence="3" id="KW-0378">Hydrolase</keyword>
<dbReference type="Pfam" id="PF23445">
    <property type="entry name" value="WHD_SNRNP200"/>
    <property type="match status" value="1"/>
</dbReference>
<evidence type="ECO:0000256" key="11">
    <source>
        <dbReference type="SAM" id="MobiDB-lite"/>
    </source>
</evidence>
<dbReference type="GO" id="GO:0016787">
    <property type="term" value="F:hydrolase activity"/>
    <property type="evidence" value="ECO:0007669"/>
    <property type="project" value="UniProtKB-KW"/>
</dbReference>
<feature type="region of interest" description="Disordered" evidence="11">
    <location>
        <begin position="1281"/>
        <end position="1434"/>
    </location>
</feature>
<dbReference type="SMART" id="SM00973">
    <property type="entry name" value="Sec63"/>
    <property type="match status" value="1"/>
</dbReference>
<keyword evidence="6" id="KW-0413">Isomerase</keyword>
<feature type="region of interest" description="Disordered" evidence="11">
    <location>
        <begin position="1197"/>
        <end position="1246"/>
    </location>
</feature>
<dbReference type="Proteomes" id="UP000184330">
    <property type="component" value="Unassembled WGS sequence"/>
</dbReference>
<evidence type="ECO:0000256" key="10">
    <source>
        <dbReference type="ARBA" id="ARBA00048988"/>
    </source>
</evidence>
<proteinExistence type="inferred from homology"/>
<dbReference type="GO" id="GO:0043138">
    <property type="term" value="F:3'-5' DNA helicase activity"/>
    <property type="evidence" value="ECO:0007669"/>
    <property type="project" value="UniProtKB-EC"/>
</dbReference>
<dbReference type="InterPro" id="IPR057842">
    <property type="entry name" value="WH_MER3"/>
</dbReference>
<dbReference type="InterPro" id="IPR027417">
    <property type="entry name" value="P-loop_NTPase"/>
</dbReference>
<dbReference type="InterPro" id="IPR004179">
    <property type="entry name" value="Sec63-dom"/>
</dbReference>
<dbReference type="Pfam" id="PF00270">
    <property type="entry name" value="DEAD"/>
    <property type="match status" value="1"/>
</dbReference>
<dbReference type="EC" id="5.6.2.4" evidence="9"/>
<evidence type="ECO:0000256" key="1">
    <source>
        <dbReference type="ARBA" id="ARBA00010140"/>
    </source>
</evidence>
<dbReference type="SUPFAM" id="SSF52540">
    <property type="entry name" value="P-loop containing nucleoside triphosphate hydrolases"/>
    <property type="match status" value="1"/>
</dbReference>
<dbReference type="Gene3D" id="1.10.10.10">
    <property type="entry name" value="Winged helix-like DNA-binding domain superfamily/Winged helix DNA-binding domain"/>
    <property type="match status" value="1"/>
</dbReference>
<comment type="similarity">
    <text evidence="1">Belongs to the helicase family. SKI2 subfamily.</text>
</comment>
<evidence type="ECO:0000259" key="12">
    <source>
        <dbReference type="PROSITE" id="PS51192"/>
    </source>
</evidence>
<comment type="catalytic activity">
    <reaction evidence="10">
        <text>ATP + H2O = ADP + phosphate + H(+)</text>
        <dbReference type="Rhea" id="RHEA:13065"/>
        <dbReference type="ChEBI" id="CHEBI:15377"/>
        <dbReference type="ChEBI" id="CHEBI:15378"/>
        <dbReference type="ChEBI" id="CHEBI:30616"/>
        <dbReference type="ChEBI" id="CHEBI:43474"/>
        <dbReference type="ChEBI" id="CHEBI:456216"/>
        <dbReference type="EC" id="5.6.2.4"/>
    </reaction>
</comment>
<feature type="region of interest" description="Disordered" evidence="11">
    <location>
        <begin position="1515"/>
        <end position="1574"/>
    </location>
</feature>
<evidence type="ECO:0000256" key="9">
    <source>
        <dbReference type="ARBA" id="ARBA00034808"/>
    </source>
</evidence>
<dbReference type="InterPro" id="IPR052247">
    <property type="entry name" value="Meiotic_Crossover_Helicase"/>
</dbReference>
<feature type="compositionally biased region" description="Acidic residues" evidence="11">
    <location>
        <begin position="1405"/>
        <end position="1421"/>
    </location>
</feature>
<evidence type="ECO:0000256" key="6">
    <source>
        <dbReference type="ARBA" id="ARBA00023235"/>
    </source>
</evidence>
<dbReference type="PROSITE" id="PS51192">
    <property type="entry name" value="HELICASE_ATP_BIND_1"/>
    <property type="match status" value="1"/>
</dbReference>
<keyword evidence="2" id="KW-0547">Nucleotide-binding</keyword>
<comment type="catalytic activity">
    <reaction evidence="8">
        <text>Couples ATP hydrolysis with the unwinding of duplex DNA by translocating in the 3'-5' direction.</text>
        <dbReference type="EC" id="5.6.2.4"/>
    </reaction>
</comment>
<dbReference type="STRING" id="576137.A0A1L7WWH2"/>
<dbReference type="CDD" id="cd18795">
    <property type="entry name" value="SF2_C_Ski2"/>
    <property type="match status" value="1"/>
</dbReference>
<dbReference type="PANTHER" id="PTHR47835">
    <property type="entry name" value="HFM1, ATP DEPENDENT DNA HELICASE HOMOLOG"/>
    <property type="match status" value="1"/>
</dbReference>
<dbReference type="InterPro" id="IPR014001">
    <property type="entry name" value="Helicase_ATP-bd"/>
</dbReference>
<evidence type="ECO:0000256" key="8">
    <source>
        <dbReference type="ARBA" id="ARBA00034617"/>
    </source>
</evidence>
<dbReference type="PROSITE" id="PS51194">
    <property type="entry name" value="HELICASE_CTER"/>
    <property type="match status" value="1"/>
</dbReference>
<feature type="domain" description="Helicase C-terminal" evidence="13">
    <location>
        <begin position="566"/>
        <end position="751"/>
    </location>
</feature>
<dbReference type="InterPro" id="IPR036388">
    <property type="entry name" value="WH-like_DNA-bd_sf"/>
</dbReference>
<name>A0A1L7WWH2_9HELO</name>
<feature type="domain" description="Helicase ATP-binding" evidence="12">
    <location>
        <begin position="349"/>
        <end position="523"/>
    </location>
</feature>
<dbReference type="EMBL" id="FJOG01000009">
    <property type="protein sequence ID" value="CZR57128.1"/>
    <property type="molecule type" value="Genomic_DNA"/>
</dbReference>
<dbReference type="FunFam" id="1.10.3380.10:FF:000012">
    <property type="entry name" value="DEAD/DEAH box DNA helicase"/>
    <property type="match status" value="1"/>
</dbReference>
<evidence type="ECO:0000256" key="5">
    <source>
        <dbReference type="ARBA" id="ARBA00022840"/>
    </source>
</evidence>
<keyword evidence="7" id="KW-0469">Meiosis</keyword>
<keyword evidence="15" id="KW-1185">Reference proteome</keyword>
<dbReference type="GO" id="GO:0051321">
    <property type="term" value="P:meiotic cell cycle"/>
    <property type="evidence" value="ECO:0007669"/>
    <property type="project" value="UniProtKB-KW"/>
</dbReference>
<dbReference type="InterPro" id="IPR001650">
    <property type="entry name" value="Helicase_C-like"/>
</dbReference>
<feature type="compositionally biased region" description="Polar residues" evidence="11">
    <location>
        <begin position="218"/>
        <end position="229"/>
    </location>
</feature>
<organism evidence="14 15">
    <name type="scientific">Phialocephala subalpina</name>
    <dbReference type="NCBI Taxonomy" id="576137"/>
    <lineage>
        <taxon>Eukaryota</taxon>
        <taxon>Fungi</taxon>
        <taxon>Dikarya</taxon>
        <taxon>Ascomycota</taxon>
        <taxon>Pezizomycotina</taxon>
        <taxon>Leotiomycetes</taxon>
        <taxon>Helotiales</taxon>
        <taxon>Mollisiaceae</taxon>
        <taxon>Phialocephala</taxon>
        <taxon>Phialocephala fortinii species complex</taxon>
    </lineage>
</organism>
<evidence type="ECO:0000313" key="14">
    <source>
        <dbReference type="EMBL" id="CZR57128.1"/>
    </source>
</evidence>